<feature type="transmembrane region" description="Helical" evidence="6">
    <location>
        <begin position="118"/>
        <end position="138"/>
    </location>
</feature>
<dbReference type="GO" id="GO:0008528">
    <property type="term" value="F:G protein-coupled peptide receptor activity"/>
    <property type="evidence" value="ECO:0007669"/>
    <property type="project" value="InterPro"/>
</dbReference>
<dbReference type="PROSITE" id="PS50262">
    <property type="entry name" value="G_PROTEIN_RECEP_F1_2"/>
    <property type="match status" value="1"/>
</dbReference>
<evidence type="ECO:0000259" key="7">
    <source>
        <dbReference type="PROSITE" id="PS50262"/>
    </source>
</evidence>
<dbReference type="PROSITE" id="PS51257">
    <property type="entry name" value="PROKAR_LIPOPROTEIN"/>
    <property type="match status" value="1"/>
</dbReference>
<feature type="domain" description="G-protein coupled receptors family 1 profile" evidence="7">
    <location>
        <begin position="21"/>
        <end position="313"/>
    </location>
</feature>
<reference evidence="8" key="1">
    <citation type="submission" date="2021-02" db="EMBL/GenBank/DDBJ databases">
        <authorList>
            <person name="Nowell W R."/>
        </authorList>
    </citation>
    <scope>NUCLEOTIDE SEQUENCE</scope>
</reference>
<feature type="transmembrane region" description="Helical" evidence="6">
    <location>
        <begin position="6"/>
        <end position="29"/>
    </location>
</feature>
<protein>
    <recommendedName>
        <fullName evidence="7">G-protein coupled receptors family 1 profile domain-containing protein</fullName>
    </recommendedName>
</protein>
<feature type="transmembrane region" description="Helical" evidence="6">
    <location>
        <begin position="41"/>
        <end position="62"/>
    </location>
</feature>
<keyword evidence="10" id="KW-1185">Reference proteome</keyword>
<keyword evidence="5" id="KW-0297">G-protein coupled receptor</keyword>
<dbReference type="PRINTS" id="PR00237">
    <property type="entry name" value="GPCRRHODOPSN"/>
</dbReference>
<keyword evidence="4 6" id="KW-0472">Membrane</keyword>
<dbReference type="Pfam" id="PF10324">
    <property type="entry name" value="7TM_GPCR_Srw"/>
    <property type="match status" value="1"/>
</dbReference>
<evidence type="ECO:0000256" key="4">
    <source>
        <dbReference type="ARBA" id="ARBA00023136"/>
    </source>
</evidence>
<dbReference type="InterPro" id="IPR019427">
    <property type="entry name" value="7TM_GPCR_serpentine_rcpt_Srw"/>
</dbReference>
<feature type="transmembrane region" description="Helical" evidence="6">
    <location>
        <begin position="208"/>
        <end position="228"/>
    </location>
</feature>
<dbReference type="InterPro" id="IPR052954">
    <property type="entry name" value="GPCR-Ligand_Int"/>
</dbReference>
<evidence type="ECO:0000313" key="10">
    <source>
        <dbReference type="Proteomes" id="UP000663829"/>
    </source>
</evidence>
<dbReference type="GO" id="GO:0016020">
    <property type="term" value="C:membrane"/>
    <property type="evidence" value="ECO:0007669"/>
    <property type="project" value="UniProtKB-SubCell"/>
</dbReference>
<name>A0A813YAB8_9BILA</name>
<evidence type="ECO:0000256" key="3">
    <source>
        <dbReference type="ARBA" id="ARBA00022989"/>
    </source>
</evidence>
<evidence type="ECO:0000256" key="6">
    <source>
        <dbReference type="SAM" id="Phobius"/>
    </source>
</evidence>
<dbReference type="OrthoDB" id="9990851at2759"/>
<organism evidence="8 10">
    <name type="scientific">Didymodactylos carnosus</name>
    <dbReference type="NCBI Taxonomy" id="1234261"/>
    <lineage>
        <taxon>Eukaryota</taxon>
        <taxon>Metazoa</taxon>
        <taxon>Spiralia</taxon>
        <taxon>Gnathifera</taxon>
        <taxon>Rotifera</taxon>
        <taxon>Eurotatoria</taxon>
        <taxon>Bdelloidea</taxon>
        <taxon>Philodinida</taxon>
        <taxon>Philodinidae</taxon>
        <taxon>Didymodactylos</taxon>
    </lineage>
</organism>
<evidence type="ECO:0000313" key="8">
    <source>
        <dbReference type="EMBL" id="CAF0881353.1"/>
    </source>
</evidence>
<dbReference type="InterPro" id="IPR000276">
    <property type="entry name" value="GPCR_Rhodpsn"/>
</dbReference>
<accession>A0A813YAB8</accession>
<dbReference type="EMBL" id="CAJOBC010001259">
    <property type="protein sequence ID" value="CAF3667481.1"/>
    <property type="molecule type" value="Genomic_DNA"/>
</dbReference>
<dbReference type="AlphaFoldDB" id="A0A813YAB8"/>
<dbReference type="Proteomes" id="UP000681722">
    <property type="component" value="Unassembled WGS sequence"/>
</dbReference>
<dbReference type="SUPFAM" id="SSF81321">
    <property type="entry name" value="Family A G protein-coupled receptor-like"/>
    <property type="match status" value="1"/>
</dbReference>
<evidence type="ECO:0000313" key="9">
    <source>
        <dbReference type="EMBL" id="CAF3667481.1"/>
    </source>
</evidence>
<evidence type="ECO:0000256" key="5">
    <source>
        <dbReference type="RuleBase" id="RU000688"/>
    </source>
</evidence>
<comment type="caution">
    <text evidence="8">The sequence shown here is derived from an EMBL/GenBank/DDBJ whole genome shotgun (WGS) entry which is preliminary data.</text>
</comment>
<dbReference type="Proteomes" id="UP000663829">
    <property type="component" value="Unassembled WGS sequence"/>
</dbReference>
<keyword evidence="2 5" id="KW-0812">Transmembrane</keyword>
<comment type="subcellular location">
    <subcellularLocation>
        <location evidence="1">Membrane</location>
    </subcellularLocation>
</comment>
<gene>
    <name evidence="8" type="ORF">GPM918_LOCUS7628</name>
    <name evidence="9" type="ORF">SRO942_LOCUS7628</name>
</gene>
<comment type="similarity">
    <text evidence="5">Belongs to the G-protein coupled receptor 1 family.</text>
</comment>
<keyword evidence="5" id="KW-0807">Transducer</keyword>
<feature type="transmembrane region" description="Helical" evidence="6">
    <location>
        <begin position="77"/>
        <end position="97"/>
    </location>
</feature>
<proteinExistence type="inferred from homology"/>
<evidence type="ECO:0000256" key="1">
    <source>
        <dbReference type="ARBA" id="ARBA00004370"/>
    </source>
</evidence>
<evidence type="ECO:0000256" key="2">
    <source>
        <dbReference type="ARBA" id="ARBA00022692"/>
    </source>
</evidence>
<dbReference type="PANTHER" id="PTHR46641">
    <property type="entry name" value="FMRFAMIDE RECEPTOR-RELATED"/>
    <property type="match status" value="1"/>
</dbReference>
<feature type="transmembrane region" description="Helical" evidence="6">
    <location>
        <begin position="258"/>
        <end position="280"/>
    </location>
</feature>
<keyword evidence="3 6" id="KW-1133">Transmembrane helix</keyword>
<keyword evidence="5" id="KW-0675">Receptor</keyword>
<dbReference type="PANTHER" id="PTHR46641:SF25">
    <property type="entry name" value="CNMAMIDE RECEPTOR-RELATED"/>
    <property type="match status" value="1"/>
</dbReference>
<dbReference type="Gene3D" id="1.20.1070.10">
    <property type="entry name" value="Rhodopsin 7-helix transmembrane proteins"/>
    <property type="match status" value="1"/>
</dbReference>
<dbReference type="InterPro" id="IPR017452">
    <property type="entry name" value="GPCR_Rhodpsn_7TM"/>
</dbReference>
<feature type="transmembrane region" description="Helical" evidence="6">
    <location>
        <begin position="292"/>
        <end position="316"/>
    </location>
</feature>
<dbReference type="PROSITE" id="PS00237">
    <property type="entry name" value="G_PROTEIN_RECEP_F1_1"/>
    <property type="match status" value="1"/>
</dbReference>
<sequence>MPFERVRAIILLLISIFGCCGNALTIVVVNQHFFRRTTTAAFITAVSIADFFVLFLQSYQILTKLYSRTLNSYDCTMFYFADVFRLLSVWVIAVMNLERCSLVFNPFHLPRLRSVVKARIFVCLLFCLSLLVFIHYAYFMKTQYIYDTISQTSNESLIVNLNTTHNYYSTYNDSKINLLIDKSLPMRSFCSFYRQFNQLIWEYVKSSLTYWTTTPIVIICNCIIIFQLEKAFRIEKRMTSNELKCTTKLSTKQQIMTVMLLSSSVLFVLTSTPATVHSIYLLATKNRSNTQYIIHIITNILLHLHHASNFLVYLFSCRRFRTEIMKLCNIYFKCQIEKIGRHRSTDPIYSTKPKTVVRLLAPIKSRRINYNRDIVTKKRIVFRSIPQSIR</sequence>
<dbReference type="EMBL" id="CAJNOQ010001259">
    <property type="protein sequence ID" value="CAF0881353.1"/>
    <property type="molecule type" value="Genomic_DNA"/>
</dbReference>